<keyword evidence="2" id="KW-1185">Reference proteome</keyword>
<protein>
    <submittedName>
        <fullName evidence="1">Uncharacterized protein</fullName>
    </submittedName>
</protein>
<dbReference type="RefSeq" id="WP_226750302.1">
    <property type="nucleotide sequence ID" value="NZ_JAEINI020000002.1"/>
</dbReference>
<comment type="caution">
    <text evidence="1">The sequence shown here is derived from an EMBL/GenBank/DDBJ whole genome shotgun (WGS) entry which is preliminary data.</text>
</comment>
<accession>A0ABS8C1L1</accession>
<evidence type="ECO:0000313" key="1">
    <source>
        <dbReference type="EMBL" id="MCB5226216.1"/>
    </source>
</evidence>
<sequence>MNAKELDRLLQDWGKFWASREALQGYASTSVTERCCEVMRTGIWASSDKHLFSHQADQVFVPSWVRDIDKCVQQLTEQDHRMIINRRYVKMVKLKRSERVLLWIAQAELLGFL</sequence>
<organism evidence="1 2">
    <name type="scientific">Alishewanella maricola</name>
    <dbReference type="NCBI Taxonomy" id="2795740"/>
    <lineage>
        <taxon>Bacteria</taxon>
        <taxon>Pseudomonadati</taxon>
        <taxon>Pseudomonadota</taxon>
        <taxon>Gammaproteobacteria</taxon>
        <taxon>Alteromonadales</taxon>
        <taxon>Alteromonadaceae</taxon>
        <taxon>Alishewanella</taxon>
    </lineage>
</organism>
<proteinExistence type="predicted"/>
<name>A0ABS8C1L1_9ALTE</name>
<gene>
    <name evidence="1" type="ORF">JAO78_005240</name>
</gene>
<evidence type="ECO:0000313" key="2">
    <source>
        <dbReference type="Proteomes" id="UP000633814"/>
    </source>
</evidence>
<dbReference type="EMBL" id="JAEINI020000002">
    <property type="protein sequence ID" value="MCB5226216.1"/>
    <property type="molecule type" value="Genomic_DNA"/>
</dbReference>
<dbReference type="Proteomes" id="UP000633814">
    <property type="component" value="Unassembled WGS sequence"/>
</dbReference>
<reference evidence="1 2" key="1">
    <citation type="submission" date="2021-10" db="EMBL/GenBank/DDBJ databases">
        <title>Alishewanella koreense sp. nov. isolated from seawater of southwestern coast in South Korea and the proposal for the reclassification of Rheinheimera perlucida and Rheinheimera tuosuensis as Arsukibacterium perlucida and Arsukibacterium tuosuensis.</title>
        <authorList>
            <person name="Kim K.H."/>
            <person name="Ruan W."/>
            <person name="Kim K.R."/>
            <person name="Baek J.H."/>
            <person name="Jeon C.O."/>
        </authorList>
    </citation>
    <scope>NUCLEOTIDE SEQUENCE [LARGE SCALE GENOMIC DNA]</scope>
    <source>
        <strain evidence="1 2">16-MA</strain>
    </source>
</reference>